<sequence length="159" mass="17647">MKQRILAVLAGLIVAAGLAYAATSATPEEVVRRYYAAADTGGNWRDWHPEATHSITILYAGQQAGEPYSYAVSDWAKLPDWKDMPEMAEAMNGYAEASRSAPKIDAEITDDGAAATAVTTVEYEWNGHSGQMVQTDRFTLVRLRGRWVIRQLETTMDYR</sequence>
<dbReference type="Proteomes" id="UP000236742">
    <property type="component" value="Unassembled WGS sequence"/>
</dbReference>
<dbReference type="OrthoDB" id="7706919at2"/>
<evidence type="ECO:0000256" key="1">
    <source>
        <dbReference type="SAM" id="SignalP"/>
    </source>
</evidence>
<accession>A0A1H5UG36</accession>
<reference evidence="2 3" key="1">
    <citation type="submission" date="2016-10" db="EMBL/GenBank/DDBJ databases">
        <authorList>
            <person name="de Groot N.N."/>
        </authorList>
    </citation>
    <scope>NUCLEOTIDE SEQUENCE [LARGE SCALE GENOMIC DNA]</scope>
    <source>
        <strain evidence="2 3">DSM 23413</strain>
    </source>
</reference>
<keyword evidence="3" id="KW-1185">Reference proteome</keyword>
<dbReference type="EMBL" id="FNVD01000004">
    <property type="protein sequence ID" value="SEF74025.1"/>
    <property type="molecule type" value="Genomic_DNA"/>
</dbReference>
<keyword evidence="1" id="KW-0732">Signal</keyword>
<feature type="chain" id="PRO_5009286106" description="SnoaL-like domain-containing protein" evidence="1">
    <location>
        <begin position="22"/>
        <end position="159"/>
    </location>
</feature>
<organism evidence="2 3">
    <name type="scientific">Jhaorihella thermophila</name>
    <dbReference type="NCBI Taxonomy" id="488547"/>
    <lineage>
        <taxon>Bacteria</taxon>
        <taxon>Pseudomonadati</taxon>
        <taxon>Pseudomonadota</taxon>
        <taxon>Alphaproteobacteria</taxon>
        <taxon>Rhodobacterales</taxon>
        <taxon>Paracoccaceae</taxon>
        <taxon>Jhaorihella</taxon>
    </lineage>
</organism>
<proteinExistence type="predicted"/>
<name>A0A1H5UG36_9RHOB</name>
<gene>
    <name evidence="2" type="ORF">SAMN05421751_10443</name>
</gene>
<feature type="signal peptide" evidence="1">
    <location>
        <begin position="1"/>
        <end position="21"/>
    </location>
</feature>
<evidence type="ECO:0000313" key="2">
    <source>
        <dbReference type="EMBL" id="SEF74025.1"/>
    </source>
</evidence>
<dbReference type="RefSeq" id="WP_104007281.1">
    <property type="nucleotide sequence ID" value="NZ_FNVD01000004.1"/>
</dbReference>
<protein>
    <recommendedName>
        <fullName evidence="4">SnoaL-like domain-containing protein</fullName>
    </recommendedName>
</protein>
<evidence type="ECO:0008006" key="4">
    <source>
        <dbReference type="Google" id="ProtNLM"/>
    </source>
</evidence>
<dbReference type="AlphaFoldDB" id="A0A1H5UG36"/>
<evidence type="ECO:0000313" key="3">
    <source>
        <dbReference type="Proteomes" id="UP000236742"/>
    </source>
</evidence>